<dbReference type="SMART" id="SM00490">
    <property type="entry name" value="HELICc"/>
    <property type="match status" value="1"/>
</dbReference>
<dbReference type="InterPro" id="IPR001650">
    <property type="entry name" value="Helicase_C-like"/>
</dbReference>
<evidence type="ECO:0000259" key="5">
    <source>
        <dbReference type="PROSITE" id="PS51194"/>
    </source>
</evidence>
<keyword evidence="3" id="KW-0238">DNA-binding</keyword>
<dbReference type="CDD" id="cd18785">
    <property type="entry name" value="SF2_C"/>
    <property type="match status" value="1"/>
</dbReference>
<keyword evidence="7" id="KW-1185">Reference proteome</keyword>
<dbReference type="InterPro" id="IPR014001">
    <property type="entry name" value="Helicase_ATP-bd"/>
</dbReference>
<dbReference type="InterPro" id="IPR006935">
    <property type="entry name" value="Helicase/UvrB_N"/>
</dbReference>
<dbReference type="Pfam" id="PF04851">
    <property type="entry name" value="ResIII"/>
    <property type="match status" value="1"/>
</dbReference>
<dbReference type="PANTHER" id="PTHR30580:SF1">
    <property type="entry name" value="COMF OPERON PROTEIN 1"/>
    <property type="match status" value="1"/>
</dbReference>
<feature type="domain" description="Helicase ATP-binding" evidence="4">
    <location>
        <begin position="113"/>
        <end position="265"/>
    </location>
</feature>
<dbReference type="EMBL" id="CP093362">
    <property type="protein sequence ID" value="UQS85071.1"/>
    <property type="molecule type" value="Genomic_DNA"/>
</dbReference>
<dbReference type="PANTHER" id="PTHR30580">
    <property type="entry name" value="PRIMOSOMAL PROTEIN N"/>
    <property type="match status" value="1"/>
</dbReference>
<dbReference type="RefSeq" id="WP_249511050.1">
    <property type="nucleotide sequence ID" value="NZ_CP093362.1"/>
</dbReference>
<evidence type="ECO:0000313" key="7">
    <source>
        <dbReference type="Proteomes" id="UP000831859"/>
    </source>
</evidence>
<dbReference type="Gene3D" id="3.40.50.300">
    <property type="entry name" value="P-loop containing nucleotide triphosphate hydrolases"/>
    <property type="match status" value="2"/>
</dbReference>
<dbReference type="Pfam" id="PF00271">
    <property type="entry name" value="Helicase_C"/>
    <property type="match status" value="1"/>
</dbReference>
<evidence type="ECO:0000256" key="2">
    <source>
        <dbReference type="ARBA" id="ARBA00022840"/>
    </source>
</evidence>
<keyword evidence="6" id="KW-0347">Helicase</keyword>
<proteinExistence type="predicted"/>
<dbReference type="SUPFAM" id="SSF52540">
    <property type="entry name" value="P-loop containing nucleoside triphosphate hydrolases"/>
    <property type="match status" value="1"/>
</dbReference>
<feature type="domain" description="Helicase C-terminal" evidence="5">
    <location>
        <begin position="293"/>
        <end position="442"/>
    </location>
</feature>
<evidence type="ECO:0000256" key="3">
    <source>
        <dbReference type="ARBA" id="ARBA00023125"/>
    </source>
</evidence>
<dbReference type="PROSITE" id="PS51192">
    <property type="entry name" value="HELICASE_ATP_BIND_1"/>
    <property type="match status" value="1"/>
</dbReference>
<sequence length="442" mass="51452">MIKTLEDLYGRQIDEYDIDQSIKKYSKIKQYTPIKINNNHIYCKRCGQTSDKDSSYLPNNQYYCPLCINLGRVSSDHKLYYLSEPNNFEKIEDILTWDGNLTDLQIECSKKIIDVFHNNEKHLLWAVTGAGKTEMLFSGIESAINDKKRICIASPRVDVCIELFPRIKAAFNNIDMILLHGRQTEEYRYCQLTVCTTHQLLRFYNAFDVLIIDEVDSFPYVADEGLHFAANNACKEKSSTLYLTATPTDNLLKLVNNKQLSISYLPLRFHRHLLPEIKNKFIGDWRMKLKKDKLPKKLINLIKNRVEQKQRFLLFVPRVQDLMPISKALERYFNTSLWDTVHSTDEKRLAKVQRMRNNEVLFLITTTILERGVTFPGIDVIVLGAEDDLFSTSALVQIAGRVGRKNERPYGDVIFLSHYYTNVIKKAIKQIKYMNKLGRKLL</sequence>
<evidence type="ECO:0000256" key="1">
    <source>
        <dbReference type="ARBA" id="ARBA00022741"/>
    </source>
</evidence>
<evidence type="ECO:0000313" key="6">
    <source>
        <dbReference type="EMBL" id="UQS85071.1"/>
    </source>
</evidence>
<dbReference type="PROSITE" id="PS51194">
    <property type="entry name" value="HELICASE_CTER"/>
    <property type="match status" value="1"/>
</dbReference>
<accession>A0ABY4PHX6</accession>
<name>A0ABY4PHX6_9LACO</name>
<dbReference type="InterPro" id="IPR027417">
    <property type="entry name" value="P-loop_NTPase"/>
</dbReference>
<reference evidence="6 7" key="1">
    <citation type="journal article" date="2022" name="Int. J. Syst. Evol. Microbiol.">
        <title>Apilactobacillus apisilvae sp. nov., Nicolia spurrieriana gen. nov. sp. nov., Bombilactobacillus folatiphilus sp. nov. and Bombilactobacillus thymidiniphilus sp. nov., four new lactic acid bacterial isolates from stingless bees Tetragonula carbonaria and Austroplebeia australis.</title>
        <authorList>
            <person name="Oliphant S.A."/>
            <person name="Watson-Haigh N.S."/>
            <person name="Sumby K.M."/>
            <person name="Gardner J."/>
            <person name="Groom S."/>
            <person name="Jiranek V."/>
        </authorList>
    </citation>
    <scope>NUCLEOTIDE SEQUENCE [LARGE SCALE GENOMIC DNA]</scope>
    <source>
        <strain evidence="6 7">SG5_A10</strain>
    </source>
</reference>
<evidence type="ECO:0000259" key="4">
    <source>
        <dbReference type="PROSITE" id="PS51192"/>
    </source>
</evidence>
<dbReference type="Proteomes" id="UP000831859">
    <property type="component" value="Chromosome"/>
</dbReference>
<protein>
    <submittedName>
        <fullName evidence="6">DEAD/DEAH box helicase family protein</fullName>
    </submittedName>
</protein>
<keyword evidence="2" id="KW-0067">ATP-binding</keyword>
<keyword evidence="1" id="KW-0547">Nucleotide-binding</keyword>
<dbReference type="SMART" id="SM00487">
    <property type="entry name" value="DEXDc"/>
    <property type="match status" value="1"/>
</dbReference>
<dbReference type="GO" id="GO:0004386">
    <property type="term" value="F:helicase activity"/>
    <property type="evidence" value="ECO:0007669"/>
    <property type="project" value="UniProtKB-KW"/>
</dbReference>
<keyword evidence="6" id="KW-0378">Hydrolase</keyword>
<organism evidence="6 7">
    <name type="scientific">Apilactobacillus apisilvae</name>
    <dbReference type="NCBI Taxonomy" id="2923364"/>
    <lineage>
        <taxon>Bacteria</taxon>
        <taxon>Bacillati</taxon>
        <taxon>Bacillota</taxon>
        <taxon>Bacilli</taxon>
        <taxon>Lactobacillales</taxon>
        <taxon>Lactobacillaceae</taxon>
        <taxon>Apilactobacillus</taxon>
    </lineage>
</organism>
<gene>
    <name evidence="6" type="ORF">MOO46_00240</name>
</gene>